<dbReference type="SMART" id="SM00342">
    <property type="entry name" value="HTH_ARAC"/>
    <property type="match status" value="1"/>
</dbReference>
<dbReference type="Gene3D" id="1.10.10.60">
    <property type="entry name" value="Homeodomain-like"/>
    <property type="match status" value="1"/>
</dbReference>
<dbReference type="Proteomes" id="UP000198614">
    <property type="component" value="Unassembled WGS sequence"/>
</dbReference>
<feature type="domain" description="HTH araC/xylS-type" evidence="3">
    <location>
        <begin position="275"/>
        <end position="360"/>
    </location>
</feature>
<dbReference type="InterPro" id="IPR018060">
    <property type="entry name" value="HTH_AraC"/>
</dbReference>
<name>A0A1G7VJZ3_9ACTN</name>
<proteinExistence type="predicted"/>
<evidence type="ECO:0000313" key="4">
    <source>
        <dbReference type="EMBL" id="SDG60007.1"/>
    </source>
</evidence>
<evidence type="ECO:0000259" key="3">
    <source>
        <dbReference type="PROSITE" id="PS01124"/>
    </source>
</evidence>
<evidence type="ECO:0000256" key="1">
    <source>
        <dbReference type="ARBA" id="ARBA00023125"/>
    </source>
</evidence>
<dbReference type="GO" id="GO:0000976">
    <property type="term" value="F:transcription cis-regulatory region binding"/>
    <property type="evidence" value="ECO:0007669"/>
    <property type="project" value="TreeGrafter"/>
</dbReference>
<reference evidence="4 5" key="1">
    <citation type="submission" date="2016-10" db="EMBL/GenBank/DDBJ databases">
        <authorList>
            <person name="de Groot N.N."/>
        </authorList>
    </citation>
    <scope>NUCLEOTIDE SEQUENCE [LARGE SCALE GENOMIC DNA]</scope>
    <source>
        <strain evidence="4 5">CGMCC 4.1859</strain>
    </source>
</reference>
<dbReference type="PROSITE" id="PS01124">
    <property type="entry name" value="HTH_ARAC_FAMILY_2"/>
    <property type="match status" value="1"/>
</dbReference>
<evidence type="ECO:0000313" key="5">
    <source>
        <dbReference type="Proteomes" id="UP000198614"/>
    </source>
</evidence>
<evidence type="ECO:0000256" key="2">
    <source>
        <dbReference type="SAM" id="MobiDB-lite"/>
    </source>
</evidence>
<dbReference type="Pfam" id="PF12625">
    <property type="entry name" value="Arabinose_bd"/>
    <property type="match status" value="1"/>
</dbReference>
<accession>A0A1G7VJZ3</accession>
<dbReference type="GO" id="GO:0003700">
    <property type="term" value="F:DNA-binding transcription factor activity"/>
    <property type="evidence" value="ECO:0007669"/>
    <property type="project" value="InterPro"/>
</dbReference>
<protein>
    <submittedName>
        <fullName evidence="4">Transcriptional regulator, AraC family</fullName>
    </submittedName>
</protein>
<keyword evidence="1" id="KW-0238">DNA-binding</keyword>
<feature type="region of interest" description="Disordered" evidence="2">
    <location>
        <begin position="1"/>
        <end position="39"/>
    </location>
</feature>
<dbReference type="AlphaFoldDB" id="A0A1G7VJZ3"/>
<dbReference type="EMBL" id="FNAX01000023">
    <property type="protein sequence ID" value="SDG60007.1"/>
    <property type="molecule type" value="Genomic_DNA"/>
</dbReference>
<dbReference type="PANTHER" id="PTHR47894:SF1">
    <property type="entry name" value="HTH-TYPE TRANSCRIPTIONAL REGULATOR VQSM"/>
    <property type="match status" value="1"/>
</dbReference>
<dbReference type="InterPro" id="IPR032687">
    <property type="entry name" value="AraC-type_N"/>
</dbReference>
<dbReference type="Pfam" id="PF12833">
    <property type="entry name" value="HTH_18"/>
    <property type="match status" value="1"/>
</dbReference>
<dbReference type="GO" id="GO:0005829">
    <property type="term" value="C:cytosol"/>
    <property type="evidence" value="ECO:0007669"/>
    <property type="project" value="TreeGrafter"/>
</dbReference>
<gene>
    <name evidence="4" type="ORF">SAMN05216260_12379</name>
</gene>
<dbReference type="PANTHER" id="PTHR47894">
    <property type="entry name" value="HTH-TYPE TRANSCRIPTIONAL REGULATOR GADX"/>
    <property type="match status" value="1"/>
</dbReference>
<organism evidence="4 5">
    <name type="scientific">Streptomyces griseoaurantiacus</name>
    <dbReference type="NCBI Taxonomy" id="68213"/>
    <lineage>
        <taxon>Bacteria</taxon>
        <taxon>Bacillati</taxon>
        <taxon>Actinomycetota</taxon>
        <taxon>Actinomycetes</taxon>
        <taxon>Kitasatosporales</taxon>
        <taxon>Streptomycetaceae</taxon>
        <taxon>Streptomyces</taxon>
        <taxon>Streptomyces aurantiacus group</taxon>
    </lineage>
</organism>
<sequence length="375" mass="40015">MAGEEPVPCSYDGSMREAESKPCPPDGPTRRQEPIGRGPTAHVSVARLLVTGLEGTGGDGVALACRAGLPEQVPDNDDARVPTDHLSRLWRLGLGANDDPCLGVKAAGRWRFGRLRLMDYLVANAQTVTEMFTVMQQYSALLNTAPNEIRLTGGAGSTGKGTVTYQIRSGDPDVDAMASQYAMATVLFRARYVAGREIRPLHVGLTSGPPAQHRELADRFGARRLDFGADATTMTLASADLSLPLPDADARLGAVLRQHAADVIAAQARPSPWSDRLRQVIVAQLAGGGLSLQAVARALALSPRSLQRRLAEEGTTWRDLVETVRHDRATALLAGGATRKEVAARLGFSDTRALRAALRRWRTDPGAAGARIPPS</sequence>